<organism evidence="8 9">
    <name type="scientific">Caldibacillus debilis</name>
    <dbReference type="NCBI Taxonomy" id="301148"/>
    <lineage>
        <taxon>Bacteria</taxon>
        <taxon>Bacillati</taxon>
        <taxon>Bacillota</taxon>
        <taxon>Bacilli</taxon>
        <taxon>Bacillales</taxon>
        <taxon>Bacillaceae</taxon>
        <taxon>Caldibacillus</taxon>
    </lineage>
</organism>
<keyword evidence="1" id="KW-0963">Cytoplasm</keyword>
<keyword evidence="4" id="KW-0267">Excision nuclease</keyword>
<dbReference type="EMBL" id="LQYT01000009">
    <property type="protein sequence ID" value="KYD22627.1"/>
    <property type="molecule type" value="Genomic_DNA"/>
</dbReference>
<evidence type="ECO:0000259" key="6">
    <source>
        <dbReference type="PROSITE" id="PS50151"/>
    </source>
</evidence>
<dbReference type="Gene3D" id="3.40.1440.10">
    <property type="entry name" value="GIY-YIG endonuclease"/>
    <property type="match status" value="1"/>
</dbReference>
<dbReference type="PATRIC" id="fig|301148.3.peg.73"/>
<dbReference type="SUPFAM" id="SSF82771">
    <property type="entry name" value="GIY-YIG endonuclease"/>
    <property type="match status" value="1"/>
</dbReference>
<feature type="domain" description="GIY-YIG" evidence="7">
    <location>
        <begin position="1"/>
        <end position="73"/>
    </location>
</feature>
<dbReference type="InterPro" id="IPR050066">
    <property type="entry name" value="UvrABC_protein_C"/>
</dbReference>
<evidence type="ECO:0008006" key="10">
    <source>
        <dbReference type="Google" id="ProtNLM"/>
    </source>
</evidence>
<proteinExistence type="predicted"/>
<dbReference type="GO" id="GO:0009380">
    <property type="term" value="C:excinuclease repair complex"/>
    <property type="evidence" value="ECO:0007669"/>
    <property type="project" value="TreeGrafter"/>
</dbReference>
<dbReference type="Gene3D" id="4.10.860.10">
    <property type="entry name" value="UVR domain"/>
    <property type="match status" value="1"/>
</dbReference>
<dbReference type="OrthoDB" id="9804933at2"/>
<evidence type="ECO:0000313" key="9">
    <source>
        <dbReference type="Proteomes" id="UP000075683"/>
    </source>
</evidence>
<comment type="caution">
    <text evidence="8">The sequence shown here is derived from an EMBL/GenBank/DDBJ whole genome shotgun (WGS) entry which is preliminary data.</text>
</comment>
<dbReference type="InterPro" id="IPR047296">
    <property type="entry name" value="GIY-YIG_UvrC_Cho"/>
</dbReference>
<evidence type="ECO:0000256" key="3">
    <source>
        <dbReference type="ARBA" id="ARBA00022769"/>
    </source>
</evidence>
<reference evidence="8 9" key="1">
    <citation type="submission" date="2016-01" db="EMBL/GenBank/DDBJ databases">
        <title>Draft Genome Sequences of Seven Thermophilic Sporeformers Isolated from Foods.</title>
        <authorList>
            <person name="Berendsen E.M."/>
            <person name="Wells-Bennik M.H."/>
            <person name="Krawcyk A.O."/>
            <person name="De Jong A."/>
            <person name="Holsappel S."/>
            <person name="Eijlander R.T."/>
            <person name="Kuipers O.P."/>
        </authorList>
    </citation>
    <scope>NUCLEOTIDE SEQUENCE [LARGE SCALE GENOMIC DNA]</scope>
    <source>
        <strain evidence="8 9">B4135</strain>
    </source>
</reference>
<dbReference type="InterPro" id="IPR000305">
    <property type="entry name" value="GIY-YIG_endonuc"/>
</dbReference>
<protein>
    <recommendedName>
        <fullName evidence="10">DNA helicase UvrC</fullName>
    </recommendedName>
</protein>
<evidence type="ECO:0000256" key="4">
    <source>
        <dbReference type="ARBA" id="ARBA00022881"/>
    </source>
</evidence>
<dbReference type="GO" id="GO:0004518">
    <property type="term" value="F:nuclease activity"/>
    <property type="evidence" value="ECO:0007669"/>
    <property type="project" value="UniProtKB-KW"/>
</dbReference>
<dbReference type="PROSITE" id="PS50164">
    <property type="entry name" value="GIY_YIG"/>
    <property type="match status" value="1"/>
</dbReference>
<dbReference type="GO" id="GO:0006289">
    <property type="term" value="P:nucleotide-excision repair"/>
    <property type="evidence" value="ECO:0007669"/>
    <property type="project" value="InterPro"/>
</dbReference>
<dbReference type="InterPro" id="IPR036876">
    <property type="entry name" value="UVR_dom_sf"/>
</dbReference>
<dbReference type="AlphaFoldDB" id="A0A150MDJ3"/>
<keyword evidence="3" id="KW-0228">DNA excision</keyword>
<keyword evidence="2" id="KW-0227">DNA damage</keyword>
<keyword evidence="5" id="KW-0234">DNA repair</keyword>
<dbReference type="SUPFAM" id="SSF46600">
    <property type="entry name" value="C-terminal UvrC-binding domain of UvrB"/>
    <property type="match status" value="1"/>
</dbReference>
<dbReference type="Pfam" id="PF02151">
    <property type="entry name" value="UVR"/>
    <property type="match status" value="1"/>
</dbReference>
<dbReference type="Pfam" id="PF01541">
    <property type="entry name" value="GIY-YIG"/>
    <property type="match status" value="1"/>
</dbReference>
<name>A0A150MDJ3_9BACI</name>
<dbReference type="CDD" id="cd10434">
    <property type="entry name" value="GIY-YIG_UvrC_Cho"/>
    <property type="match status" value="1"/>
</dbReference>
<sequence length="342" mass="39245">MKDAIGHIIYVGKSKNLKNRVRSYFQNGKTRSRKLENLVKNVKDLDYIETDTEFEALLLENQLIKKLDPRYNKKLKNPRSYTYIAIRTCADRPGIRTAAAKKENDGSLYFGPFPNRTTVEKAIRGLKEFLRIDCTNPSSSGHPCLNDSLGLCFGICLGGEAAIRYRQILSQIALLLSAKDAAILKEMREKMKEAAARYDFETAARYRDYWISVRSLIQKEQAIRFSEKRRNIALLERLNEETCKLFLIKGNQILSSERLRLDNRGRDGLKQRIKSRIVSVFGQADASPQEMHKENVDEAEIIYQYLRKSGRPFLVVPKNWLQDHGGGKLDEGIDRLLATLRA</sequence>
<dbReference type="STRING" id="301148.B4135_1110"/>
<evidence type="ECO:0000256" key="5">
    <source>
        <dbReference type="ARBA" id="ARBA00023204"/>
    </source>
</evidence>
<gene>
    <name evidence="8" type="ORF">B4135_1110</name>
</gene>
<dbReference type="InterPro" id="IPR035901">
    <property type="entry name" value="GIY-YIG_endonuc_sf"/>
</dbReference>
<evidence type="ECO:0000313" key="8">
    <source>
        <dbReference type="EMBL" id="KYD22627.1"/>
    </source>
</evidence>
<dbReference type="PROSITE" id="PS50151">
    <property type="entry name" value="UVR"/>
    <property type="match status" value="1"/>
</dbReference>
<dbReference type="FunFam" id="3.40.1440.10:FF:000001">
    <property type="entry name" value="UvrABC system protein C"/>
    <property type="match status" value="1"/>
</dbReference>
<accession>A0A150MDJ3</accession>
<evidence type="ECO:0000259" key="7">
    <source>
        <dbReference type="PROSITE" id="PS50164"/>
    </source>
</evidence>
<dbReference type="SMART" id="SM00465">
    <property type="entry name" value="GIYc"/>
    <property type="match status" value="1"/>
</dbReference>
<dbReference type="InterPro" id="IPR001943">
    <property type="entry name" value="UVR_dom"/>
</dbReference>
<dbReference type="PANTHER" id="PTHR30562:SF1">
    <property type="entry name" value="UVRABC SYSTEM PROTEIN C"/>
    <property type="match status" value="1"/>
</dbReference>
<evidence type="ECO:0000256" key="1">
    <source>
        <dbReference type="ARBA" id="ARBA00022490"/>
    </source>
</evidence>
<evidence type="ECO:0000256" key="2">
    <source>
        <dbReference type="ARBA" id="ARBA00022763"/>
    </source>
</evidence>
<feature type="domain" description="UVR" evidence="6">
    <location>
        <begin position="181"/>
        <end position="216"/>
    </location>
</feature>
<dbReference type="PANTHER" id="PTHR30562">
    <property type="entry name" value="UVRC/OXIDOREDUCTASE"/>
    <property type="match status" value="1"/>
</dbReference>
<dbReference type="Proteomes" id="UP000075683">
    <property type="component" value="Unassembled WGS sequence"/>
</dbReference>